<dbReference type="GO" id="GO:0032259">
    <property type="term" value="P:methylation"/>
    <property type="evidence" value="ECO:0007669"/>
    <property type="project" value="UniProtKB-KW"/>
</dbReference>
<protein>
    <submittedName>
        <fullName evidence="1">Methyltransferase</fullName>
    </submittedName>
</protein>
<proteinExistence type="predicted"/>
<keyword evidence="1" id="KW-0489">Methyltransferase</keyword>
<dbReference type="Gene3D" id="3.40.50.150">
    <property type="entry name" value="Vaccinia Virus protein VP39"/>
    <property type="match status" value="1"/>
</dbReference>
<dbReference type="RefSeq" id="WP_281904330.1">
    <property type="nucleotide sequence ID" value="NZ_BSDI01000067.1"/>
</dbReference>
<organism evidence="1 2">
    <name type="scientific">Phytohabitans aurantiacus</name>
    <dbReference type="NCBI Taxonomy" id="3016789"/>
    <lineage>
        <taxon>Bacteria</taxon>
        <taxon>Bacillati</taxon>
        <taxon>Actinomycetota</taxon>
        <taxon>Actinomycetes</taxon>
        <taxon>Micromonosporales</taxon>
        <taxon>Micromonosporaceae</taxon>
    </lineage>
</organism>
<keyword evidence="2" id="KW-1185">Reference proteome</keyword>
<sequence length="272" mass="29513">MRTTAYAFDNDAVDALRQHACLAAVLDSFSIDRIAGLDGMEGARCLEVGAGGSAVPVWLADRVGRDGEVVATDIKPRHVPAHSRITVLTHDITAEPVPTGPFRLIRARLLLMHLLYPERVLRRLAAALPPGGTLVVEDWYLWLDDPVLTAPSSRDARLIARFRRLLAEDVLARSGTDPYWASRIHATMRSAGLTDVDTQIFTPVWPAGSPGALLDTISLAQFRERFLGLGMTAAELERIRQLATDPLSGLVLRGHPLFSTMGHKTGLVGGSS</sequence>
<accession>A0ABQ5R9V7</accession>
<evidence type="ECO:0000313" key="1">
    <source>
        <dbReference type="EMBL" id="GLI02682.1"/>
    </source>
</evidence>
<reference evidence="1" key="1">
    <citation type="submission" date="2022-12" db="EMBL/GenBank/DDBJ databases">
        <title>New Phytohabitans aurantiacus sp. RD004123 nov., an actinomycete isolated from soil.</title>
        <authorList>
            <person name="Triningsih D.W."/>
            <person name="Harunari E."/>
            <person name="Igarashi Y."/>
        </authorList>
    </citation>
    <scope>NUCLEOTIDE SEQUENCE</scope>
    <source>
        <strain evidence="1">RD004123</strain>
    </source>
</reference>
<evidence type="ECO:0000313" key="2">
    <source>
        <dbReference type="Proteomes" id="UP001144280"/>
    </source>
</evidence>
<dbReference type="CDD" id="cd02440">
    <property type="entry name" value="AdoMet_MTases"/>
    <property type="match status" value="1"/>
</dbReference>
<dbReference type="EMBL" id="BSDI01000067">
    <property type="protein sequence ID" value="GLI02682.1"/>
    <property type="molecule type" value="Genomic_DNA"/>
</dbReference>
<comment type="caution">
    <text evidence="1">The sequence shown here is derived from an EMBL/GenBank/DDBJ whole genome shotgun (WGS) entry which is preliminary data.</text>
</comment>
<keyword evidence="1" id="KW-0808">Transferase</keyword>
<dbReference type="Proteomes" id="UP001144280">
    <property type="component" value="Unassembled WGS sequence"/>
</dbReference>
<name>A0ABQ5R9V7_9ACTN</name>
<dbReference type="SUPFAM" id="SSF53335">
    <property type="entry name" value="S-adenosyl-L-methionine-dependent methyltransferases"/>
    <property type="match status" value="1"/>
</dbReference>
<dbReference type="Pfam" id="PF13489">
    <property type="entry name" value="Methyltransf_23"/>
    <property type="match status" value="1"/>
</dbReference>
<dbReference type="InterPro" id="IPR029063">
    <property type="entry name" value="SAM-dependent_MTases_sf"/>
</dbReference>
<gene>
    <name evidence="1" type="ORF">Pa4123_79600</name>
</gene>
<dbReference type="GO" id="GO:0008168">
    <property type="term" value="F:methyltransferase activity"/>
    <property type="evidence" value="ECO:0007669"/>
    <property type="project" value="UniProtKB-KW"/>
</dbReference>